<feature type="domain" description="AP2/ERF" evidence="7">
    <location>
        <begin position="114"/>
        <end position="172"/>
    </location>
</feature>
<dbReference type="AlphaFoldDB" id="G7IV40"/>
<accession>G7IV40</accession>
<keyword evidence="5" id="KW-0539">Nucleus</keyword>
<sequence>MTVQSTLKLQNPSSSNFEPDPSCKTTTKTKPNNKKLLRVIFTDHNATDSESSGDDETPRRVKKEITNITMQFPSLTDSQATSPSSSSCSINPTHLNKPRKRPTKNSGGSNRRSIFRGVRKRPSGRWISEIRDPFQRKRLWLGTFNTEKEAAAVYDAAAAKIYGPKVAAVNFPNDASDKKSVKGSPEIFSGDGFASPTSVLPFCDGETPFDGLRYGAVDAFGFDIDAPLNLTDVNFVPFEKEKEEFGEFDLDEFLTWPS</sequence>
<evidence type="ECO:0000256" key="6">
    <source>
        <dbReference type="SAM" id="MobiDB-lite"/>
    </source>
</evidence>
<dbReference type="Gramene" id="rna16199">
    <property type="protein sequence ID" value="RHN67936.1"/>
    <property type="gene ID" value="gene16199"/>
</dbReference>
<dbReference type="GO" id="GO:0010104">
    <property type="term" value="P:regulation of ethylene-activated signaling pathway"/>
    <property type="evidence" value="ECO:0000318"/>
    <property type="project" value="GO_Central"/>
</dbReference>
<dbReference type="EMBL" id="PSQE01000003">
    <property type="protein sequence ID" value="RHN67936.1"/>
    <property type="molecule type" value="Genomic_DNA"/>
</dbReference>
<dbReference type="KEGG" id="mtr:11438062"/>
<feature type="region of interest" description="Disordered" evidence="6">
    <location>
        <begin position="1"/>
        <end position="35"/>
    </location>
</feature>
<dbReference type="EMBL" id="CM001219">
    <property type="protein sequence ID" value="AES70791.1"/>
    <property type="molecule type" value="Genomic_DNA"/>
</dbReference>
<dbReference type="HOGENOM" id="CLU_062946_2_0_1"/>
<evidence type="ECO:0000313" key="8">
    <source>
        <dbReference type="EMBL" id="AES70791.1"/>
    </source>
</evidence>
<gene>
    <name evidence="10" type="primary">11438062</name>
    <name evidence="8" type="ordered locus">MTR_3g062440</name>
    <name evidence="9" type="ORF">MtrunA17_Chr3g0108241</name>
</gene>
<dbReference type="SUPFAM" id="SSF54171">
    <property type="entry name" value="DNA-binding domain"/>
    <property type="match status" value="1"/>
</dbReference>
<evidence type="ECO:0000256" key="5">
    <source>
        <dbReference type="ARBA" id="ARBA00023242"/>
    </source>
</evidence>
<dbReference type="InterPro" id="IPR001471">
    <property type="entry name" value="AP2/ERF_dom"/>
</dbReference>
<dbReference type="InterPro" id="IPR016177">
    <property type="entry name" value="DNA-bd_dom_sf"/>
</dbReference>
<keyword evidence="2" id="KW-0805">Transcription regulation</keyword>
<dbReference type="GO" id="GO:0005634">
    <property type="term" value="C:nucleus"/>
    <property type="evidence" value="ECO:0000318"/>
    <property type="project" value="GO_Central"/>
</dbReference>
<evidence type="ECO:0000313" key="12">
    <source>
        <dbReference type="Proteomes" id="UP000265566"/>
    </source>
</evidence>
<dbReference type="Gene3D" id="3.30.730.10">
    <property type="entry name" value="AP2/ERF domain"/>
    <property type="match status" value="1"/>
</dbReference>
<evidence type="ECO:0000256" key="4">
    <source>
        <dbReference type="ARBA" id="ARBA00023163"/>
    </source>
</evidence>
<evidence type="ECO:0000259" key="7">
    <source>
        <dbReference type="PROSITE" id="PS51032"/>
    </source>
</evidence>
<keyword evidence="11" id="KW-1185">Reference proteome</keyword>
<evidence type="ECO:0000256" key="1">
    <source>
        <dbReference type="ARBA" id="ARBA00004123"/>
    </source>
</evidence>
<feature type="region of interest" description="Disordered" evidence="6">
    <location>
        <begin position="66"/>
        <end position="120"/>
    </location>
</feature>
<keyword evidence="3 8" id="KW-0238">DNA-binding</keyword>
<reference evidence="12" key="4">
    <citation type="journal article" date="2018" name="Nat. Plants">
        <title>Whole-genome landscape of Medicago truncatula symbiotic genes.</title>
        <authorList>
            <person name="Pecrix Y."/>
            <person name="Staton S.E."/>
            <person name="Sallet E."/>
            <person name="Lelandais-Briere C."/>
            <person name="Moreau S."/>
            <person name="Carrere S."/>
            <person name="Blein T."/>
            <person name="Jardinaud M.F."/>
            <person name="Latrasse D."/>
            <person name="Zouine M."/>
            <person name="Zahm M."/>
            <person name="Kreplak J."/>
            <person name="Mayjonade B."/>
            <person name="Satge C."/>
            <person name="Perez M."/>
            <person name="Cauet S."/>
            <person name="Marande W."/>
            <person name="Chantry-Darmon C."/>
            <person name="Lopez-Roques C."/>
            <person name="Bouchez O."/>
            <person name="Berard A."/>
            <person name="Debelle F."/>
            <person name="Munos S."/>
            <person name="Bendahmane A."/>
            <person name="Berges H."/>
            <person name="Niebel A."/>
            <person name="Buitink J."/>
            <person name="Frugier F."/>
            <person name="Benhamed M."/>
            <person name="Crespi M."/>
            <person name="Gouzy J."/>
            <person name="Gamas P."/>
        </authorList>
    </citation>
    <scope>NUCLEOTIDE SEQUENCE [LARGE SCALE GENOMIC DNA]</scope>
    <source>
        <strain evidence="12">cv. Jemalong A17</strain>
    </source>
</reference>
<evidence type="ECO:0000256" key="3">
    <source>
        <dbReference type="ARBA" id="ARBA00023125"/>
    </source>
</evidence>
<dbReference type="CDD" id="cd00018">
    <property type="entry name" value="AP2"/>
    <property type="match status" value="1"/>
</dbReference>
<dbReference type="InterPro" id="IPR050913">
    <property type="entry name" value="AP2/ERF_ERF"/>
</dbReference>
<dbReference type="Proteomes" id="UP000002051">
    <property type="component" value="Chromosome 3"/>
</dbReference>
<organism evidence="8 11">
    <name type="scientific">Medicago truncatula</name>
    <name type="common">Barrel medic</name>
    <name type="synonym">Medicago tribuloides</name>
    <dbReference type="NCBI Taxonomy" id="3880"/>
    <lineage>
        <taxon>Eukaryota</taxon>
        <taxon>Viridiplantae</taxon>
        <taxon>Streptophyta</taxon>
        <taxon>Embryophyta</taxon>
        <taxon>Tracheophyta</taxon>
        <taxon>Spermatophyta</taxon>
        <taxon>Magnoliopsida</taxon>
        <taxon>eudicotyledons</taxon>
        <taxon>Gunneridae</taxon>
        <taxon>Pentapetalae</taxon>
        <taxon>rosids</taxon>
        <taxon>fabids</taxon>
        <taxon>Fabales</taxon>
        <taxon>Fabaceae</taxon>
        <taxon>Papilionoideae</taxon>
        <taxon>50 kb inversion clade</taxon>
        <taxon>NPAAA clade</taxon>
        <taxon>Hologalegina</taxon>
        <taxon>IRL clade</taxon>
        <taxon>Trifolieae</taxon>
        <taxon>Medicago</taxon>
    </lineage>
</organism>
<dbReference type="STRING" id="3880.G7IV40"/>
<dbReference type="OrthoDB" id="682005at2759"/>
<dbReference type="InterPro" id="IPR036955">
    <property type="entry name" value="AP2/ERF_dom_sf"/>
</dbReference>
<dbReference type="GO" id="GO:0000976">
    <property type="term" value="F:transcription cis-regulatory region binding"/>
    <property type="evidence" value="ECO:0000318"/>
    <property type="project" value="GO_Central"/>
</dbReference>
<keyword evidence="4" id="KW-0804">Transcription</keyword>
<reference evidence="8 11" key="2">
    <citation type="journal article" date="2014" name="BMC Genomics">
        <title>An improved genome release (version Mt4.0) for the model legume Medicago truncatula.</title>
        <authorList>
            <person name="Tang H."/>
            <person name="Krishnakumar V."/>
            <person name="Bidwell S."/>
            <person name="Rosen B."/>
            <person name="Chan A."/>
            <person name="Zhou S."/>
            <person name="Gentzbittel L."/>
            <person name="Childs K.L."/>
            <person name="Yandell M."/>
            <person name="Gundlach H."/>
            <person name="Mayer K.F."/>
            <person name="Schwartz D.C."/>
            <person name="Town C.D."/>
        </authorList>
    </citation>
    <scope>GENOME REANNOTATION</scope>
    <source>
        <strain evidence="10 11">cv. Jemalong A17</strain>
    </source>
</reference>
<comment type="subcellular location">
    <subcellularLocation>
        <location evidence="1">Nucleus</location>
    </subcellularLocation>
</comment>
<reference evidence="9" key="5">
    <citation type="journal article" date="2018" name="Nat. Plants">
        <title>Whole-genome landscape of Medicago truncatula symbiotic genes.</title>
        <authorList>
            <person name="Pecrix Y."/>
            <person name="Gamas P."/>
            <person name="Carrere S."/>
        </authorList>
    </citation>
    <scope>NUCLEOTIDE SEQUENCE</scope>
    <source>
        <tissue evidence="9">Leaves</tissue>
    </source>
</reference>
<name>G7IV40_MEDTR</name>
<dbReference type="PRINTS" id="PR00367">
    <property type="entry name" value="ETHRSPELEMNT"/>
</dbReference>
<dbReference type="PIRSF" id="PIRSF038123">
    <property type="entry name" value="PTI6"/>
    <property type="match status" value="1"/>
</dbReference>
<dbReference type="Proteomes" id="UP000265566">
    <property type="component" value="Chromosome 3"/>
</dbReference>
<evidence type="ECO:0000313" key="9">
    <source>
        <dbReference type="EMBL" id="RHN67936.1"/>
    </source>
</evidence>
<dbReference type="PANTHER" id="PTHR31194">
    <property type="entry name" value="SHN SHINE , DNA BINDING / TRANSCRIPTION FACTOR"/>
    <property type="match status" value="1"/>
</dbReference>
<dbReference type="OMA" id="GRWISEI"/>
<evidence type="ECO:0000313" key="11">
    <source>
        <dbReference type="Proteomes" id="UP000002051"/>
    </source>
</evidence>
<proteinExistence type="predicted"/>
<evidence type="ECO:0000313" key="10">
    <source>
        <dbReference type="EnsemblPlants" id="AES70791"/>
    </source>
</evidence>
<dbReference type="GO" id="GO:0003700">
    <property type="term" value="F:DNA-binding transcription factor activity"/>
    <property type="evidence" value="ECO:0000318"/>
    <property type="project" value="GO_Central"/>
</dbReference>
<feature type="compositionally biased region" description="Low complexity" evidence="6">
    <location>
        <begin position="74"/>
        <end position="89"/>
    </location>
</feature>
<dbReference type="SMART" id="SM00380">
    <property type="entry name" value="AP2"/>
    <property type="match status" value="1"/>
</dbReference>
<reference evidence="10" key="3">
    <citation type="submission" date="2015-04" db="UniProtKB">
        <authorList>
            <consortium name="EnsemblPlants"/>
        </authorList>
    </citation>
    <scope>IDENTIFICATION</scope>
    <source>
        <strain evidence="10">cv. Jemalong A17</strain>
    </source>
</reference>
<protein>
    <submittedName>
        <fullName evidence="8">Integrase-type DNA-binding superfamily protein</fullName>
    </submittedName>
    <submittedName>
        <fullName evidence="9">Putative transcription factor AP2-EREBP family</fullName>
    </submittedName>
</protein>
<feature type="compositionally biased region" description="Polar residues" evidence="6">
    <location>
        <begin position="1"/>
        <end position="17"/>
    </location>
</feature>
<dbReference type="PaxDb" id="3880-AES70791"/>
<evidence type="ECO:0000256" key="2">
    <source>
        <dbReference type="ARBA" id="ARBA00023015"/>
    </source>
</evidence>
<dbReference type="EnsemblPlants" id="AES70791">
    <property type="protein sequence ID" value="AES70791"/>
    <property type="gene ID" value="MTR_3g062440"/>
</dbReference>
<dbReference type="PANTHER" id="PTHR31194:SF166">
    <property type="entry name" value="PATHOGENESIS-RELATED GENES TRANSCRIPTIONAL ACTIVATOR PTI6"/>
    <property type="match status" value="1"/>
</dbReference>
<dbReference type="PROSITE" id="PS51032">
    <property type="entry name" value="AP2_ERF"/>
    <property type="match status" value="1"/>
</dbReference>
<dbReference type="eggNOG" id="ENOG502R7AV">
    <property type="taxonomic scope" value="Eukaryota"/>
</dbReference>
<reference evidence="8 11" key="1">
    <citation type="journal article" date="2011" name="Nature">
        <title>The Medicago genome provides insight into the evolution of rhizobial symbioses.</title>
        <authorList>
            <person name="Young N.D."/>
            <person name="Debelle F."/>
            <person name="Oldroyd G.E."/>
            <person name="Geurts R."/>
            <person name="Cannon S.B."/>
            <person name="Udvardi M.K."/>
            <person name="Benedito V.A."/>
            <person name="Mayer K.F."/>
            <person name="Gouzy J."/>
            <person name="Schoof H."/>
            <person name="Van de Peer Y."/>
            <person name="Proost S."/>
            <person name="Cook D.R."/>
            <person name="Meyers B.C."/>
            <person name="Spannagl M."/>
            <person name="Cheung F."/>
            <person name="De Mita S."/>
            <person name="Krishnakumar V."/>
            <person name="Gundlach H."/>
            <person name="Zhou S."/>
            <person name="Mudge J."/>
            <person name="Bharti A.K."/>
            <person name="Murray J.D."/>
            <person name="Naoumkina M.A."/>
            <person name="Rosen B."/>
            <person name="Silverstein K.A."/>
            <person name="Tang H."/>
            <person name="Rombauts S."/>
            <person name="Zhao P.X."/>
            <person name="Zhou P."/>
            <person name="Barbe V."/>
            <person name="Bardou P."/>
            <person name="Bechner M."/>
            <person name="Bellec A."/>
            <person name="Berger A."/>
            <person name="Berges H."/>
            <person name="Bidwell S."/>
            <person name="Bisseling T."/>
            <person name="Choisne N."/>
            <person name="Couloux A."/>
            <person name="Denny R."/>
            <person name="Deshpande S."/>
            <person name="Dai X."/>
            <person name="Doyle J.J."/>
            <person name="Dudez A.M."/>
            <person name="Farmer A.D."/>
            <person name="Fouteau S."/>
            <person name="Franken C."/>
            <person name="Gibelin C."/>
            <person name="Gish J."/>
            <person name="Goldstein S."/>
            <person name="Gonzalez A.J."/>
            <person name="Green P.J."/>
            <person name="Hallab A."/>
            <person name="Hartog M."/>
            <person name="Hua A."/>
            <person name="Humphray S.J."/>
            <person name="Jeong D.H."/>
            <person name="Jing Y."/>
            <person name="Jocker A."/>
            <person name="Kenton S.M."/>
            <person name="Kim D.J."/>
            <person name="Klee K."/>
            <person name="Lai H."/>
            <person name="Lang C."/>
            <person name="Lin S."/>
            <person name="Macmil S.L."/>
            <person name="Magdelenat G."/>
            <person name="Matthews L."/>
            <person name="McCorrison J."/>
            <person name="Monaghan E.L."/>
            <person name="Mun J.H."/>
            <person name="Najar F.Z."/>
            <person name="Nicholson C."/>
            <person name="Noirot C."/>
            <person name="O'Bleness M."/>
            <person name="Paule C.R."/>
            <person name="Poulain J."/>
            <person name="Prion F."/>
            <person name="Qin B."/>
            <person name="Qu C."/>
            <person name="Retzel E.F."/>
            <person name="Riddle C."/>
            <person name="Sallet E."/>
            <person name="Samain S."/>
            <person name="Samson N."/>
            <person name="Sanders I."/>
            <person name="Saurat O."/>
            <person name="Scarpelli C."/>
            <person name="Schiex T."/>
            <person name="Segurens B."/>
            <person name="Severin A.J."/>
            <person name="Sherrier D.J."/>
            <person name="Shi R."/>
            <person name="Sims S."/>
            <person name="Singer S.R."/>
            <person name="Sinharoy S."/>
            <person name="Sterck L."/>
            <person name="Viollet A."/>
            <person name="Wang B.B."/>
            <person name="Wang K."/>
            <person name="Wang M."/>
            <person name="Wang X."/>
            <person name="Warfsmann J."/>
            <person name="Weissenbach J."/>
            <person name="White D.D."/>
            <person name="White J.D."/>
            <person name="Wiley G.B."/>
            <person name="Wincker P."/>
            <person name="Xing Y."/>
            <person name="Yang L."/>
            <person name="Yao Z."/>
            <person name="Ying F."/>
            <person name="Zhai J."/>
            <person name="Zhou L."/>
            <person name="Zuber A."/>
            <person name="Denarie J."/>
            <person name="Dixon R.A."/>
            <person name="May G.D."/>
            <person name="Schwartz D.C."/>
            <person name="Rogers J."/>
            <person name="Quetier F."/>
            <person name="Town C.D."/>
            <person name="Roe B.A."/>
        </authorList>
    </citation>
    <scope>NUCLEOTIDE SEQUENCE [LARGE SCALE GENOMIC DNA]</scope>
    <source>
        <strain evidence="8">A17</strain>
        <strain evidence="10 11">cv. Jemalong A17</strain>
    </source>
</reference>
<dbReference type="Pfam" id="PF00847">
    <property type="entry name" value="AP2"/>
    <property type="match status" value="1"/>
</dbReference>